<gene>
    <name evidence="3" type="ORF">GCM10010466_42210</name>
</gene>
<keyword evidence="4" id="KW-1185">Reference proteome</keyword>
<dbReference type="RefSeq" id="WP_344862121.1">
    <property type="nucleotide sequence ID" value="NZ_BAAAUT010000034.1"/>
</dbReference>
<feature type="domain" description="Amidohydrolase-related" evidence="2">
    <location>
        <begin position="92"/>
        <end position="380"/>
    </location>
</feature>
<dbReference type="Pfam" id="PF04909">
    <property type="entry name" value="Amidohydro_2"/>
    <property type="match status" value="1"/>
</dbReference>
<keyword evidence="1" id="KW-0456">Lyase</keyword>
<evidence type="ECO:0000313" key="4">
    <source>
        <dbReference type="Proteomes" id="UP001500320"/>
    </source>
</evidence>
<evidence type="ECO:0000313" key="3">
    <source>
        <dbReference type="EMBL" id="GAA3146753.1"/>
    </source>
</evidence>
<reference evidence="4" key="1">
    <citation type="journal article" date="2019" name="Int. J. Syst. Evol. Microbiol.">
        <title>The Global Catalogue of Microorganisms (GCM) 10K type strain sequencing project: providing services to taxonomists for standard genome sequencing and annotation.</title>
        <authorList>
            <consortium name="The Broad Institute Genomics Platform"/>
            <consortium name="The Broad Institute Genome Sequencing Center for Infectious Disease"/>
            <person name="Wu L."/>
            <person name="Ma J."/>
        </authorList>
    </citation>
    <scope>NUCLEOTIDE SEQUENCE [LARGE SCALE GENOMIC DNA]</scope>
    <source>
        <strain evidence="4">JCM 9373</strain>
    </source>
</reference>
<dbReference type="Gene3D" id="3.20.20.140">
    <property type="entry name" value="Metal-dependent hydrolases"/>
    <property type="match status" value="1"/>
</dbReference>
<evidence type="ECO:0000256" key="1">
    <source>
        <dbReference type="ARBA" id="ARBA00023239"/>
    </source>
</evidence>
<dbReference type="InterPro" id="IPR032465">
    <property type="entry name" value="ACMSD"/>
</dbReference>
<protein>
    <submittedName>
        <fullName evidence="3">Amidohydrolase family protein</fullName>
    </submittedName>
</protein>
<dbReference type="InterPro" id="IPR032466">
    <property type="entry name" value="Metal_Hydrolase"/>
</dbReference>
<evidence type="ECO:0000259" key="2">
    <source>
        <dbReference type="Pfam" id="PF04909"/>
    </source>
</evidence>
<dbReference type="InterPro" id="IPR006680">
    <property type="entry name" value="Amidohydro-rel"/>
</dbReference>
<dbReference type="SUPFAM" id="SSF51556">
    <property type="entry name" value="Metallo-dependent hydrolases"/>
    <property type="match status" value="1"/>
</dbReference>
<dbReference type="Proteomes" id="UP001500320">
    <property type="component" value="Unassembled WGS sequence"/>
</dbReference>
<sequence length="393" mass="43975">MPLQPWMKLMSVDDHLIEHPRVWADRLPAKYLQRGPRIVDEPSPSGGPPIQVWHYEGKRFPAIGLNAVAGKRPEEFGVEPVRYADMIPGCYDPRARLADMDLDGVWGAANFPSFPRFAGALFTVESQDADLGLACVRAYNDFVIDEWCATAPDRFIPLIILPLWDPELCVAEIHRTAAKGARGITFPENTVPLDLPSIYTDHWDGVFSAAEETGMPLCMHFGSSGSPPATAPEAPYAVTIALYGTNSMSATAHLLFSPVFHRHPGLKVALSEGGVGWVPYLLERIDGTWQRHRWYQNVVKDVRPSDLFRKHIYGCFIDDVAGLKARHDIGVGNMTWECDYPHSDSYWPHSRAYAEKVFADIPDDEVHQIVELNTRRLFGFHDGQVDRATQAEG</sequence>
<name>A0ABP6NFQ1_9ACTN</name>
<dbReference type="PANTHER" id="PTHR21240">
    <property type="entry name" value="2-AMINO-3-CARBOXYLMUCONATE-6-SEMIALDEHYDE DECARBOXYLASE"/>
    <property type="match status" value="1"/>
</dbReference>
<accession>A0ABP6NFQ1</accession>
<proteinExistence type="predicted"/>
<organism evidence="3 4">
    <name type="scientific">Planomonospora alba</name>
    <dbReference type="NCBI Taxonomy" id="161354"/>
    <lineage>
        <taxon>Bacteria</taxon>
        <taxon>Bacillati</taxon>
        <taxon>Actinomycetota</taxon>
        <taxon>Actinomycetes</taxon>
        <taxon>Streptosporangiales</taxon>
        <taxon>Streptosporangiaceae</taxon>
        <taxon>Planomonospora</taxon>
    </lineage>
</organism>
<dbReference type="EMBL" id="BAAAUT010000034">
    <property type="protein sequence ID" value="GAA3146753.1"/>
    <property type="molecule type" value="Genomic_DNA"/>
</dbReference>
<comment type="caution">
    <text evidence="3">The sequence shown here is derived from an EMBL/GenBank/DDBJ whole genome shotgun (WGS) entry which is preliminary data.</text>
</comment>
<dbReference type="PANTHER" id="PTHR21240:SF28">
    <property type="entry name" value="ISO-OROTATE DECARBOXYLASE (EUROFUNG)"/>
    <property type="match status" value="1"/>
</dbReference>